<feature type="signal peptide" evidence="1">
    <location>
        <begin position="1"/>
        <end position="25"/>
    </location>
</feature>
<feature type="chain" id="PRO_5018780487" evidence="1">
    <location>
        <begin position="26"/>
        <end position="234"/>
    </location>
</feature>
<dbReference type="AlphaFoldDB" id="A0A3Q9BSB3"/>
<keyword evidence="1" id="KW-0732">Signal</keyword>
<sequence length="234" mass="26175">MKLLSPYLYCLLLSCLGQNCLAQNAAPILLATHDQAPYGSYLANQRFDGIAVKVVSCVLTRMKQAFVIKVYPWERAQVMAEKAQVDGFFPATLKPERLLWAEATAVIAEQKWVWYLPANTQLDPTSADFKAKAKVGAHFGSNRLKFLQEQGYQVVLTPQTDELLLKAFLLGRADAILAGNLAIAAAMQQSKIPVDTLKTFIHKDQPLHAYFGRRFLETHPDFISQFNAQLSTCR</sequence>
<dbReference type="Gene3D" id="3.40.190.10">
    <property type="entry name" value="Periplasmic binding protein-like II"/>
    <property type="match status" value="2"/>
</dbReference>
<dbReference type="RefSeq" id="WP_126128733.1">
    <property type="nucleotide sequence ID" value="NZ_CP034464.1"/>
</dbReference>
<dbReference type="PROSITE" id="PS51257">
    <property type="entry name" value="PROKAR_LIPOPROTEIN"/>
    <property type="match status" value="1"/>
</dbReference>
<dbReference type="KEGG" id="upv:EJN92_15980"/>
<name>A0A3Q9BSB3_9BURK</name>
<evidence type="ECO:0000256" key="1">
    <source>
        <dbReference type="SAM" id="SignalP"/>
    </source>
</evidence>
<dbReference type="PANTHER" id="PTHR38834:SF3">
    <property type="entry name" value="SOLUTE-BINDING PROTEIN FAMILY 3_N-TERMINAL DOMAIN-CONTAINING PROTEIN"/>
    <property type="match status" value="1"/>
</dbReference>
<dbReference type="SUPFAM" id="SSF53850">
    <property type="entry name" value="Periplasmic binding protein-like II"/>
    <property type="match status" value="1"/>
</dbReference>
<proteinExistence type="predicted"/>
<dbReference type="OrthoDB" id="8583266at2"/>
<organism evidence="2 3">
    <name type="scientific">Undibacterium parvum</name>
    <dbReference type="NCBI Taxonomy" id="401471"/>
    <lineage>
        <taxon>Bacteria</taxon>
        <taxon>Pseudomonadati</taxon>
        <taxon>Pseudomonadota</taxon>
        <taxon>Betaproteobacteria</taxon>
        <taxon>Burkholderiales</taxon>
        <taxon>Oxalobacteraceae</taxon>
        <taxon>Undibacterium</taxon>
    </lineage>
</organism>
<dbReference type="Proteomes" id="UP000275663">
    <property type="component" value="Chromosome"/>
</dbReference>
<evidence type="ECO:0000313" key="3">
    <source>
        <dbReference type="Proteomes" id="UP000275663"/>
    </source>
</evidence>
<protein>
    <submittedName>
        <fullName evidence="2">Transporter substrate-binding domain-containing protein</fullName>
    </submittedName>
</protein>
<keyword evidence="3" id="KW-1185">Reference proteome</keyword>
<evidence type="ECO:0000313" key="2">
    <source>
        <dbReference type="EMBL" id="AZP13360.1"/>
    </source>
</evidence>
<gene>
    <name evidence="2" type="ORF">EJN92_15980</name>
</gene>
<reference evidence="2 3" key="1">
    <citation type="journal article" date="2011" name="Int. J. Syst. Evol. Microbiol.">
        <title>Description of Undibacterium oligocarboniphilum sp. nov., isolated from purified water, and Undibacterium pigrum strain CCUG 49012 as the type strain of Undibacterium parvum sp. nov., and emended descriptions of the genus Undibacterium and the species Undibacterium pigrum.</title>
        <authorList>
            <person name="Eder W."/>
            <person name="Wanner G."/>
            <person name="Ludwig W."/>
            <person name="Busse H.J."/>
            <person name="Ziemke-Kageler F."/>
            <person name="Lang E."/>
        </authorList>
    </citation>
    <scope>NUCLEOTIDE SEQUENCE [LARGE SCALE GENOMIC DNA]</scope>
    <source>
        <strain evidence="2 3">DSM 23061</strain>
    </source>
</reference>
<accession>A0A3Q9BSB3</accession>
<dbReference type="PANTHER" id="PTHR38834">
    <property type="entry name" value="PERIPLASMIC SUBSTRATE BINDING PROTEIN FAMILY 3"/>
    <property type="match status" value="1"/>
</dbReference>
<dbReference type="EMBL" id="CP034464">
    <property type="protein sequence ID" value="AZP13360.1"/>
    <property type="molecule type" value="Genomic_DNA"/>
</dbReference>